<keyword evidence="6" id="KW-0560">Oxidoreductase</keyword>
<keyword evidence="2" id="KW-0479">Metal-binding</keyword>
<dbReference type="InterPro" id="IPR017941">
    <property type="entry name" value="Rieske_2Fe-2S"/>
</dbReference>
<feature type="domain" description="Rieske" evidence="5">
    <location>
        <begin position="7"/>
        <end position="102"/>
    </location>
</feature>
<dbReference type="PROSITE" id="PS51296">
    <property type="entry name" value="RIESKE"/>
    <property type="match status" value="1"/>
</dbReference>
<keyword evidence="4" id="KW-0411">Iron-sulfur</keyword>
<keyword evidence="1" id="KW-0001">2Fe-2S</keyword>
<dbReference type="GO" id="GO:0051537">
    <property type="term" value="F:2 iron, 2 sulfur cluster binding"/>
    <property type="evidence" value="ECO:0007669"/>
    <property type="project" value="UniProtKB-KW"/>
</dbReference>
<reference evidence="6 7" key="1">
    <citation type="submission" date="2019-06" db="EMBL/GenBank/DDBJ databases">
        <title>Sequencing the genomes of 1000 actinobacteria strains.</title>
        <authorList>
            <person name="Klenk H.-P."/>
        </authorList>
    </citation>
    <scope>NUCLEOTIDE SEQUENCE [LARGE SCALE GENOMIC DNA]</scope>
    <source>
        <strain evidence="6 7">DSM 45015</strain>
    </source>
</reference>
<dbReference type="CDD" id="cd03528">
    <property type="entry name" value="Rieske_RO_ferredoxin"/>
    <property type="match status" value="1"/>
</dbReference>
<dbReference type="Proteomes" id="UP000317422">
    <property type="component" value="Unassembled WGS sequence"/>
</dbReference>
<dbReference type="SUPFAM" id="SSF50022">
    <property type="entry name" value="ISP domain"/>
    <property type="match status" value="1"/>
</dbReference>
<name>A0A543NHS2_9ACTN</name>
<dbReference type="OrthoDB" id="147178at2"/>
<dbReference type="EMBL" id="VFQC01000001">
    <property type="protein sequence ID" value="TQN31397.1"/>
    <property type="molecule type" value="Genomic_DNA"/>
</dbReference>
<evidence type="ECO:0000256" key="1">
    <source>
        <dbReference type="ARBA" id="ARBA00022714"/>
    </source>
</evidence>
<dbReference type="InterPro" id="IPR036922">
    <property type="entry name" value="Rieske_2Fe-2S_sf"/>
</dbReference>
<keyword evidence="6" id="KW-0223">Dioxygenase</keyword>
<organism evidence="6 7">
    <name type="scientific">Haloactinospora alba</name>
    <dbReference type="NCBI Taxonomy" id="405555"/>
    <lineage>
        <taxon>Bacteria</taxon>
        <taxon>Bacillati</taxon>
        <taxon>Actinomycetota</taxon>
        <taxon>Actinomycetes</taxon>
        <taxon>Streptosporangiales</taxon>
        <taxon>Nocardiopsidaceae</taxon>
        <taxon>Haloactinospora</taxon>
    </lineage>
</organism>
<sequence length="110" mass="11696">MSNERFVKACTLSDVPEEGVLGVEVGDTPLAIVRSEGEVYAVSDICSHAEVNLSEGEVDEGTIECWLHGSCFDLGSGKPINPPATKPIPTYNIRIDGDDVLVSLDDTTTS</sequence>
<gene>
    <name evidence="6" type="ORF">FHX37_1298</name>
</gene>
<evidence type="ECO:0000256" key="4">
    <source>
        <dbReference type="ARBA" id="ARBA00023014"/>
    </source>
</evidence>
<keyword evidence="3" id="KW-0408">Iron</keyword>
<evidence type="ECO:0000256" key="2">
    <source>
        <dbReference type="ARBA" id="ARBA00022723"/>
    </source>
</evidence>
<dbReference type="RefSeq" id="WP_141922719.1">
    <property type="nucleotide sequence ID" value="NZ_VFQC01000001.1"/>
</dbReference>
<accession>A0A543NHS2</accession>
<evidence type="ECO:0000259" key="5">
    <source>
        <dbReference type="PROSITE" id="PS51296"/>
    </source>
</evidence>
<dbReference type="PANTHER" id="PTHR21496:SF23">
    <property type="entry name" value="3-PHENYLPROPIONATE_CINNAMIC ACID DIOXYGENASE FERREDOXIN SUBUNIT"/>
    <property type="match status" value="1"/>
</dbReference>
<protein>
    <submittedName>
        <fullName evidence="6">3-phenylpropionate/trans-cinnamate dioxygenase ferredoxin subunit</fullName>
    </submittedName>
</protein>
<dbReference type="AlphaFoldDB" id="A0A543NHS2"/>
<dbReference type="GO" id="GO:0016705">
    <property type="term" value="F:oxidoreductase activity, acting on paired donors, with incorporation or reduction of molecular oxygen"/>
    <property type="evidence" value="ECO:0007669"/>
    <property type="project" value="UniProtKB-ARBA"/>
</dbReference>
<dbReference type="Pfam" id="PF00355">
    <property type="entry name" value="Rieske"/>
    <property type="match status" value="1"/>
</dbReference>
<dbReference type="Gene3D" id="2.102.10.10">
    <property type="entry name" value="Rieske [2Fe-2S] iron-sulphur domain"/>
    <property type="match status" value="1"/>
</dbReference>
<proteinExistence type="predicted"/>
<keyword evidence="7" id="KW-1185">Reference proteome</keyword>
<comment type="caution">
    <text evidence="6">The sequence shown here is derived from an EMBL/GenBank/DDBJ whole genome shotgun (WGS) entry which is preliminary data.</text>
</comment>
<dbReference type="PANTHER" id="PTHR21496">
    <property type="entry name" value="FERREDOXIN-RELATED"/>
    <property type="match status" value="1"/>
</dbReference>
<evidence type="ECO:0000256" key="3">
    <source>
        <dbReference type="ARBA" id="ARBA00023004"/>
    </source>
</evidence>
<dbReference type="GO" id="GO:0051213">
    <property type="term" value="F:dioxygenase activity"/>
    <property type="evidence" value="ECO:0007669"/>
    <property type="project" value="UniProtKB-KW"/>
</dbReference>
<dbReference type="GO" id="GO:0046872">
    <property type="term" value="F:metal ion binding"/>
    <property type="evidence" value="ECO:0007669"/>
    <property type="project" value="UniProtKB-KW"/>
</dbReference>
<evidence type="ECO:0000313" key="6">
    <source>
        <dbReference type="EMBL" id="TQN31397.1"/>
    </source>
</evidence>
<evidence type="ECO:0000313" key="7">
    <source>
        <dbReference type="Proteomes" id="UP000317422"/>
    </source>
</evidence>
<dbReference type="GO" id="GO:0004497">
    <property type="term" value="F:monooxygenase activity"/>
    <property type="evidence" value="ECO:0007669"/>
    <property type="project" value="UniProtKB-ARBA"/>
</dbReference>